<comment type="caution">
    <text evidence="2">The sequence shown here is derived from an EMBL/GenBank/DDBJ whole genome shotgun (WGS) entry which is preliminary data.</text>
</comment>
<dbReference type="SUPFAM" id="SSF51905">
    <property type="entry name" value="FAD/NAD(P)-binding domain"/>
    <property type="match status" value="1"/>
</dbReference>
<dbReference type="InterPro" id="IPR038732">
    <property type="entry name" value="HpyO/CreE_NAD-binding"/>
</dbReference>
<dbReference type="Proteomes" id="UP001499959">
    <property type="component" value="Unassembled WGS sequence"/>
</dbReference>
<dbReference type="EMBL" id="BAABJE010000005">
    <property type="protein sequence ID" value="GAA4789105.1"/>
    <property type="molecule type" value="Genomic_DNA"/>
</dbReference>
<proteinExistence type="predicted"/>
<dbReference type="InterPro" id="IPR036188">
    <property type="entry name" value="FAD/NAD-bd_sf"/>
</dbReference>
<dbReference type="PANTHER" id="PTHR40254:SF1">
    <property type="entry name" value="BLR0577 PROTEIN"/>
    <property type="match status" value="1"/>
</dbReference>
<evidence type="ECO:0000313" key="3">
    <source>
        <dbReference type="Proteomes" id="UP001499959"/>
    </source>
</evidence>
<reference evidence="3" key="1">
    <citation type="journal article" date="2019" name="Int. J. Syst. Evol. Microbiol.">
        <title>The Global Catalogue of Microorganisms (GCM) 10K type strain sequencing project: providing services to taxonomists for standard genome sequencing and annotation.</title>
        <authorList>
            <consortium name="The Broad Institute Genomics Platform"/>
            <consortium name="The Broad Institute Genome Sequencing Center for Infectious Disease"/>
            <person name="Wu L."/>
            <person name="Ma J."/>
        </authorList>
    </citation>
    <scope>NUCLEOTIDE SEQUENCE [LARGE SCALE GENOMIC DNA]</scope>
    <source>
        <strain evidence="3">JCM 18204</strain>
    </source>
</reference>
<dbReference type="PANTHER" id="PTHR40254">
    <property type="entry name" value="BLR0577 PROTEIN"/>
    <property type="match status" value="1"/>
</dbReference>
<feature type="domain" description="FAD-dependent urate hydroxylase HpyO/Asp monooxygenase CreE-like FAD/NAD(P)-binding" evidence="1">
    <location>
        <begin position="4"/>
        <end position="186"/>
    </location>
</feature>
<accession>A0ABP9B0Y8</accession>
<keyword evidence="3" id="KW-1185">Reference proteome</keyword>
<name>A0ABP9B0Y8_9GAMM</name>
<sequence length="732" mass="78499">MRLAIIGGGPLCVYALERLVARLSAASGVDVPGRGLRIDIFERSGRFGAGEVNSDRQPATSLLNRIAAQIGFSADESNHRLSALLPRATRPTFHEWTQHRLRETGDPAYALGPMSIPPRRLHGEALAEMFAAHVAALAAFGVEVHAHAAEVIDLVPSSDDAMGLRARCVDGDNGLDVDRVLLATGNAASFARAPPSQPDAGGPCRIAQAYPLQQQLDARVVAPGTDVAIRGLGLTAVDVMLHLTEGRGGRFESVATAEPALRYVACGREPRRIVAFSPSGMLPCCRAQNFKLLDPALAYRGVFFTHDAIARLRRVRGVPMSLPDGETALQLDFEADALPLVVLELARAYYLTLLGPAFDERAVAEAMPVYESFFAADAAVGLRGEVAIDALLAPLQTAFAAACRQLDPSHRTLTSDDAVSASQRDAMRDAFDAVLFAPALPGRPQPGDLPAVRPESSPWGHPQALSEHRFDWRCLFHPLRDPRFAGSGEPPVAEPAWRSRLLAFVRQDLRNARQGNLRNPLKAACDGVMRDLRGVFGALVDRGGLHASSHASFLDGFMRIYHRLSNGAGIEAIEKTVALLDAGLVDLDVGPGASVATDAEGFVVSGPRTGATRRASVLIEGRLPAFDAADPVEPLYANLLRRGLVRRWINPGRAPDADFVPGGLDLSPRFHPYDAAGREDARLTAMGTPAEGQRLLQSAAARPHCDSEVFNRLDIWASDILDALPPSRFPGI</sequence>
<protein>
    <recommendedName>
        <fullName evidence="1">FAD-dependent urate hydroxylase HpyO/Asp monooxygenase CreE-like FAD/NAD(P)-binding domain-containing protein</fullName>
    </recommendedName>
</protein>
<dbReference type="RefSeq" id="WP_345302485.1">
    <property type="nucleotide sequence ID" value="NZ_BAABJE010000005.1"/>
</dbReference>
<gene>
    <name evidence="2" type="ORF">GCM10023307_12800</name>
</gene>
<evidence type="ECO:0000259" key="1">
    <source>
        <dbReference type="Pfam" id="PF13454"/>
    </source>
</evidence>
<dbReference type="InterPro" id="IPR052189">
    <property type="entry name" value="L-asp_N-monooxygenase_NS-form"/>
</dbReference>
<evidence type="ECO:0000313" key="2">
    <source>
        <dbReference type="EMBL" id="GAA4789105.1"/>
    </source>
</evidence>
<dbReference type="Pfam" id="PF13454">
    <property type="entry name" value="NAD_binding_9"/>
    <property type="match status" value="1"/>
</dbReference>
<organism evidence="2 3">
    <name type="scientific">Lysobacter hankyongensis</name>
    <dbReference type="NCBI Taxonomy" id="1176535"/>
    <lineage>
        <taxon>Bacteria</taxon>
        <taxon>Pseudomonadati</taxon>
        <taxon>Pseudomonadota</taxon>
        <taxon>Gammaproteobacteria</taxon>
        <taxon>Lysobacterales</taxon>
        <taxon>Lysobacteraceae</taxon>
        <taxon>Lysobacter</taxon>
    </lineage>
</organism>